<evidence type="ECO:0000313" key="7">
    <source>
        <dbReference type="Proteomes" id="UP000248330"/>
    </source>
</evidence>
<dbReference type="OrthoDB" id="116240at2"/>
<dbReference type="PRINTS" id="PR00455">
    <property type="entry name" value="HTHTETR"/>
</dbReference>
<keyword evidence="2 4" id="KW-0238">DNA-binding</keyword>
<keyword evidence="3" id="KW-0804">Transcription</keyword>
<dbReference type="GO" id="GO:0003677">
    <property type="term" value="F:DNA binding"/>
    <property type="evidence" value="ECO:0007669"/>
    <property type="project" value="UniProtKB-UniRule"/>
</dbReference>
<dbReference type="SUPFAM" id="SSF48498">
    <property type="entry name" value="Tetracyclin repressor-like, C-terminal domain"/>
    <property type="match status" value="1"/>
</dbReference>
<dbReference type="AlphaFoldDB" id="A0A318E972"/>
<evidence type="ECO:0000313" key="6">
    <source>
        <dbReference type="EMBL" id="PXV67183.1"/>
    </source>
</evidence>
<accession>A0A318E972</accession>
<dbReference type="InterPro" id="IPR011075">
    <property type="entry name" value="TetR_C"/>
</dbReference>
<evidence type="ECO:0000259" key="5">
    <source>
        <dbReference type="PROSITE" id="PS50977"/>
    </source>
</evidence>
<evidence type="ECO:0000256" key="3">
    <source>
        <dbReference type="ARBA" id="ARBA00023163"/>
    </source>
</evidence>
<dbReference type="PANTHER" id="PTHR47506">
    <property type="entry name" value="TRANSCRIPTIONAL REGULATORY PROTEIN"/>
    <property type="match status" value="1"/>
</dbReference>
<proteinExistence type="predicted"/>
<organism evidence="6 7">
    <name type="scientific">Sinimarinibacterium flocculans</name>
    <dbReference type="NCBI Taxonomy" id="985250"/>
    <lineage>
        <taxon>Bacteria</taxon>
        <taxon>Pseudomonadati</taxon>
        <taxon>Pseudomonadota</taxon>
        <taxon>Gammaproteobacteria</taxon>
        <taxon>Nevskiales</taxon>
        <taxon>Nevskiaceae</taxon>
        <taxon>Sinimarinibacterium</taxon>
    </lineage>
</organism>
<evidence type="ECO:0000256" key="4">
    <source>
        <dbReference type="PROSITE-ProRule" id="PRU00335"/>
    </source>
</evidence>
<dbReference type="Pfam" id="PF00440">
    <property type="entry name" value="TetR_N"/>
    <property type="match status" value="1"/>
</dbReference>
<reference evidence="6 7" key="1">
    <citation type="submission" date="2018-04" db="EMBL/GenBank/DDBJ databases">
        <title>Genomic Encyclopedia of Type Strains, Phase IV (KMG-IV): sequencing the most valuable type-strain genomes for metagenomic binning, comparative biology and taxonomic classification.</title>
        <authorList>
            <person name="Goeker M."/>
        </authorList>
    </citation>
    <scope>NUCLEOTIDE SEQUENCE [LARGE SCALE GENOMIC DNA]</scope>
    <source>
        <strain evidence="6 7">DSM 104150</strain>
    </source>
</reference>
<gene>
    <name evidence="6" type="ORF">C8D93_106160</name>
</gene>
<comment type="caution">
    <text evidence="6">The sequence shown here is derived from an EMBL/GenBank/DDBJ whole genome shotgun (WGS) entry which is preliminary data.</text>
</comment>
<feature type="DNA-binding region" description="H-T-H motif" evidence="4">
    <location>
        <begin position="39"/>
        <end position="58"/>
    </location>
</feature>
<dbReference type="Gene3D" id="1.10.357.10">
    <property type="entry name" value="Tetracycline Repressor, domain 2"/>
    <property type="match status" value="1"/>
</dbReference>
<protein>
    <submittedName>
        <fullName evidence="6">TetR family transcriptional regulator</fullName>
    </submittedName>
</protein>
<dbReference type="InterPro" id="IPR001647">
    <property type="entry name" value="HTH_TetR"/>
</dbReference>
<dbReference type="RefSeq" id="WP_110265499.1">
    <property type="nucleotide sequence ID" value="NZ_CAWNXA010000006.1"/>
</dbReference>
<dbReference type="PROSITE" id="PS50977">
    <property type="entry name" value="HTH_TETR_2"/>
    <property type="match status" value="1"/>
</dbReference>
<dbReference type="InterPro" id="IPR009057">
    <property type="entry name" value="Homeodomain-like_sf"/>
</dbReference>
<keyword evidence="7" id="KW-1185">Reference proteome</keyword>
<evidence type="ECO:0000256" key="1">
    <source>
        <dbReference type="ARBA" id="ARBA00023015"/>
    </source>
</evidence>
<dbReference type="EMBL" id="QICN01000006">
    <property type="protein sequence ID" value="PXV67183.1"/>
    <property type="molecule type" value="Genomic_DNA"/>
</dbReference>
<dbReference type="Proteomes" id="UP000248330">
    <property type="component" value="Unassembled WGS sequence"/>
</dbReference>
<dbReference type="SUPFAM" id="SSF46689">
    <property type="entry name" value="Homeodomain-like"/>
    <property type="match status" value="1"/>
</dbReference>
<evidence type="ECO:0000256" key="2">
    <source>
        <dbReference type="ARBA" id="ARBA00023125"/>
    </source>
</evidence>
<dbReference type="InterPro" id="IPR036271">
    <property type="entry name" value="Tet_transcr_reg_TetR-rel_C_sf"/>
</dbReference>
<dbReference type="PANTHER" id="PTHR47506:SF1">
    <property type="entry name" value="HTH-TYPE TRANSCRIPTIONAL REGULATOR YJDC"/>
    <property type="match status" value="1"/>
</dbReference>
<keyword evidence="1" id="KW-0805">Transcription regulation</keyword>
<dbReference type="Pfam" id="PF16925">
    <property type="entry name" value="TetR_C_13"/>
    <property type="match status" value="1"/>
</dbReference>
<sequence>MKQDKVSADCNQQGGLRVRDRIFNTARELFYRQGIRAVGVDAIASEAGTNKMSFYRSFASKDDLVAECLRAQVAESWTRWDAALAPHEGDARRQIEAVFEMFLAKACSENACGCPLSNAAVELREESHPAREVIREHKTEMRNRLRTLAKQAGAADADALGDALLLLLEGSTATRLVFDGRNGPVGNALVAARALLDACLPPVKAPRKSPGKSSGRRAGA</sequence>
<name>A0A318E972_9GAMM</name>
<feature type="domain" description="HTH tetR-type" evidence="5">
    <location>
        <begin position="16"/>
        <end position="76"/>
    </location>
</feature>